<gene>
    <name evidence="4" type="primary">paaD</name>
    <name evidence="4" type="ORF">NT2_09_01350</name>
</gene>
<accession>U2YPE6</accession>
<reference evidence="4 5" key="1">
    <citation type="submission" date="2013-09" db="EMBL/GenBank/DDBJ databases">
        <title>Whole genome shotgun sequence of Novosphingobium tardaugens NBRC 16725.</title>
        <authorList>
            <person name="Isaki S."/>
            <person name="Hosoyama A."/>
            <person name="Tsuchikane K."/>
            <person name="Katsumata H."/>
            <person name="Ando Y."/>
            <person name="Yamazaki S."/>
            <person name="Fujita N."/>
        </authorList>
    </citation>
    <scope>NUCLEOTIDE SEQUENCE [LARGE SCALE GENOMIC DNA]</scope>
    <source>
        <strain evidence="4 5">NBRC 16725</strain>
    </source>
</reference>
<dbReference type="PANTHER" id="PTHR42856:SF1">
    <property type="entry name" value="ACYL-COENZYME A THIOESTERASE PAAI"/>
    <property type="match status" value="1"/>
</dbReference>
<dbReference type="InterPro" id="IPR006683">
    <property type="entry name" value="Thioestr_dom"/>
</dbReference>
<comment type="caution">
    <text evidence="4">The sequence shown here is derived from an EMBL/GenBank/DDBJ whole genome shotgun (WGS) entry which is preliminary data.</text>
</comment>
<dbReference type="EMBL" id="BASZ01000009">
    <property type="protein sequence ID" value="GAD50527.1"/>
    <property type="molecule type" value="Genomic_DNA"/>
</dbReference>
<dbReference type="NCBIfam" id="TIGR02286">
    <property type="entry name" value="PaaD"/>
    <property type="match status" value="1"/>
</dbReference>
<dbReference type="KEGG" id="ntd:EGO55_04945"/>
<dbReference type="Pfam" id="PF03061">
    <property type="entry name" value="4HBT"/>
    <property type="match status" value="1"/>
</dbReference>
<dbReference type="PANTHER" id="PTHR42856">
    <property type="entry name" value="ACYL-COENZYME A THIOESTERASE PAAI"/>
    <property type="match status" value="1"/>
</dbReference>
<dbReference type="Proteomes" id="UP000016568">
    <property type="component" value="Unassembled WGS sequence"/>
</dbReference>
<dbReference type="GO" id="GO:0016289">
    <property type="term" value="F:acyl-CoA hydrolase activity"/>
    <property type="evidence" value="ECO:0007669"/>
    <property type="project" value="UniProtKB-ARBA"/>
</dbReference>
<dbReference type="InterPro" id="IPR011973">
    <property type="entry name" value="PaaD"/>
</dbReference>
<protein>
    <submittedName>
        <fullName evidence="4">Thioesterase PaaD</fullName>
    </submittedName>
</protein>
<keyword evidence="5" id="KW-1185">Reference proteome</keyword>
<dbReference type="InterPro" id="IPR052723">
    <property type="entry name" value="Acyl-CoA_thioesterase_PaaI"/>
</dbReference>
<dbReference type="InterPro" id="IPR003736">
    <property type="entry name" value="PAAI_dom"/>
</dbReference>
<dbReference type="eggNOG" id="COG2050">
    <property type="taxonomic scope" value="Bacteria"/>
</dbReference>
<keyword evidence="2" id="KW-0378">Hydrolase</keyword>
<dbReference type="CDD" id="cd03443">
    <property type="entry name" value="PaaI_thioesterase"/>
    <property type="match status" value="1"/>
</dbReference>
<name>U2YPE6_9SPHN</name>
<dbReference type="FunFam" id="3.10.129.10:FF:000022">
    <property type="entry name" value="Phenylacetic acid degradation protein"/>
    <property type="match status" value="1"/>
</dbReference>
<evidence type="ECO:0000256" key="1">
    <source>
        <dbReference type="ARBA" id="ARBA00008324"/>
    </source>
</evidence>
<dbReference type="AlphaFoldDB" id="U2YPE6"/>
<dbReference type="RefSeq" id="WP_021691345.1">
    <property type="nucleotide sequence ID" value="NZ_BASZ01000009.1"/>
</dbReference>
<evidence type="ECO:0000313" key="5">
    <source>
        <dbReference type="Proteomes" id="UP000016568"/>
    </source>
</evidence>
<sequence length="143" mass="15203">MIDDTLALRVAQRLYDQEGTGRAWGIAILDAREGYASVAMKIRPDMTNGHGTIHGGMIFALADTAFAYACNSRNIATVAQGASIVFLAPAGIGETLIAEAREESVSGRSGVYSVQIRTRDDQRAIAHFHGQSRSIGGAVIELP</sequence>
<proteinExistence type="inferred from homology"/>
<dbReference type="Gene3D" id="3.10.129.10">
    <property type="entry name" value="Hotdog Thioesterase"/>
    <property type="match status" value="1"/>
</dbReference>
<dbReference type="NCBIfam" id="TIGR00369">
    <property type="entry name" value="unchar_dom_1"/>
    <property type="match status" value="1"/>
</dbReference>
<comment type="similarity">
    <text evidence="1">Belongs to the thioesterase PaaI family.</text>
</comment>
<dbReference type="InterPro" id="IPR029069">
    <property type="entry name" value="HotDog_dom_sf"/>
</dbReference>
<evidence type="ECO:0000259" key="3">
    <source>
        <dbReference type="Pfam" id="PF03061"/>
    </source>
</evidence>
<organism evidence="4 5">
    <name type="scientific">Caenibius tardaugens NBRC 16725</name>
    <dbReference type="NCBI Taxonomy" id="1219035"/>
    <lineage>
        <taxon>Bacteria</taxon>
        <taxon>Pseudomonadati</taxon>
        <taxon>Pseudomonadota</taxon>
        <taxon>Alphaproteobacteria</taxon>
        <taxon>Sphingomonadales</taxon>
        <taxon>Erythrobacteraceae</taxon>
        <taxon>Caenibius</taxon>
    </lineage>
</organism>
<dbReference type="OrthoDB" id="32575at2"/>
<feature type="domain" description="Thioesterase" evidence="3">
    <location>
        <begin position="50"/>
        <end position="123"/>
    </location>
</feature>
<evidence type="ECO:0000313" key="4">
    <source>
        <dbReference type="EMBL" id="GAD50527.1"/>
    </source>
</evidence>
<evidence type="ECO:0000256" key="2">
    <source>
        <dbReference type="ARBA" id="ARBA00022801"/>
    </source>
</evidence>
<dbReference type="SUPFAM" id="SSF54637">
    <property type="entry name" value="Thioesterase/thiol ester dehydrase-isomerase"/>
    <property type="match status" value="1"/>
</dbReference>